<dbReference type="SMART" id="SM00568">
    <property type="entry name" value="GRAM"/>
    <property type="match status" value="1"/>
</dbReference>
<dbReference type="InterPro" id="IPR011993">
    <property type="entry name" value="PH-like_dom_sf"/>
</dbReference>
<dbReference type="Proteomes" id="UP001396334">
    <property type="component" value="Unassembled WGS sequence"/>
</dbReference>
<sequence length="314" mass="34612">MEQSKTETRPKSSSTQSPSREPNPRDSDPAMDAEGFVMVPTSDSEPQEKEEKETLDLKASQTRSPQSPVQTPSGSRRSVHWSTELVTESPAVDHRATMSAPNGSNPYVAHAPPPESSSASFKEKMDVVKGVLGRWGRKVAETTKKAEDLAGNTWQHLKTSPSFAEAAMGRIAQGTKVLAEGGYEKIFRQTFETVPEEQLQNSFACYLSTSAGPVMGVLYVSTAKLAYCSDSPLSYQNGSKTEWSYYKVVIPLHQLKALNPSTSRVNPSEKKLCNNIAYNPCDTVPTSITMLSWEHLLHWLKDSEALQYSMAMKD</sequence>
<feature type="domain" description="GRAM" evidence="3">
    <location>
        <begin position="185"/>
        <end position="262"/>
    </location>
</feature>
<evidence type="ECO:0000259" key="3">
    <source>
        <dbReference type="SMART" id="SM00568"/>
    </source>
</evidence>
<dbReference type="Gene3D" id="2.30.29.30">
    <property type="entry name" value="Pleckstrin-homology domain (PH domain)/Phosphotyrosine-binding domain (PTB)"/>
    <property type="match status" value="1"/>
</dbReference>
<accession>A0ABR2REA6</accession>
<comment type="caution">
    <text evidence="4">The sequence shown here is derived from an EMBL/GenBank/DDBJ whole genome shotgun (WGS) entry which is preliminary data.</text>
</comment>
<comment type="similarity">
    <text evidence="1">Belongs to the GEM family.</text>
</comment>
<evidence type="ECO:0000313" key="5">
    <source>
        <dbReference type="Proteomes" id="UP001396334"/>
    </source>
</evidence>
<dbReference type="InterPro" id="IPR037848">
    <property type="entry name" value="GEM-like"/>
</dbReference>
<evidence type="ECO:0000256" key="2">
    <source>
        <dbReference type="SAM" id="MobiDB-lite"/>
    </source>
</evidence>
<dbReference type="InterPro" id="IPR004182">
    <property type="entry name" value="GRAM"/>
</dbReference>
<feature type="compositionally biased region" description="Polar residues" evidence="2">
    <location>
        <begin position="59"/>
        <end position="86"/>
    </location>
</feature>
<dbReference type="Pfam" id="PF02893">
    <property type="entry name" value="GRAM"/>
    <property type="match status" value="1"/>
</dbReference>
<evidence type="ECO:0000313" key="4">
    <source>
        <dbReference type="EMBL" id="KAK9011293.1"/>
    </source>
</evidence>
<protein>
    <recommendedName>
        <fullName evidence="3">GRAM domain-containing protein</fullName>
    </recommendedName>
</protein>
<feature type="compositionally biased region" description="Basic and acidic residues" evidence="2">
    <location>
        <begin position="1"/>
        <end position="10"/>
    </location>
</feature>
<reference evidence="4 5" key="1">
    <citation type="journal article" date="2024" name="G3 (Bethesda)">
        <title>Genome assembly of Hibiscus sabdariffa L. provides insights into metabolisms of medicinal natural products.</title>
        <authorList>
            <person name="Kim T."/>
        </authorList>
    </citation>
    <scope>NUCLEOTIDE SEQUENCE [LARGE SCALE GENOMIC DNA]</scope>
    <source>
        <strain evidence="4">TK-2024</strain>
        <tissue evidence="4">Old leaves</tissue>
    </source>
</reference>
<dbReference type="EMBL" id="JBBPBN010000023">
    <property type="protein sequence ID" value="KAK9011293.1"/>
    <property type="molecule type" value="Genomic_DNA"/>
</dbReference>
<feature type="compositionally biased region" description="Polar residues" evidence="2">
    <location>
        <begin position="11"/>
        <end position="20"/>
    </location>
</feature>
<feature type="region of interest" description="Disordered" evidence="2">
    <location>
        <begin position="1"/>
        <end position="121"/>
    </location>
</feature>
<gene>
    <name evidence="4" type="ORF">V6N11_044145</name>
</gene>
<evidence type="ECO:0000256" key="1">
    <source>
        <dbReference type="ARBA" id="ARBA00009414"/>
    </source>
</evidence>
<proteinExistence type="inferred from homology"/>
<name>A0ABR2REA6_9ROSI</name>
<keyword evidence="5" id="KW-1185">Reference proteome</keyword>
<feature type="compositionally biased region" description="Basic and acidic residues" evidence="2">
    <location>
        <begin position="46"/>
        <end position="56"/>
    </location>
</feature>
<dbReference type="PANTHER" id="PTHR31969">
    <property type="entry name" value="GEM-LIKE PROTEIN 2"/>
    <property type="match status" value="1"/>
</dbReference>
<organism evidence="4 5">
    <name type="scientific">Hibiscus sabdariffa</name>
    <name type="common">roselle</name>
    <dbReference type="NCBI Taxonomy" id="183260"/>
    <lineage>
        <taxon>Eukaryota</taxon>
        <taxon>Viridiplantae</taxon>
        <taxon>Streptophyta</taxon>
        <taxon>Embryophyta</taxon>
        <taxon>Tracheophyta</taxon>
        <taxon>Spermatophyta</taxon>
        <taxon>Magnoliopsida</taxon>
        <taxon>eudicotyledons</taxon>
        <taxon>Gunneridae</taxon>
        <taxon>Pentapetalae</taxon>
        <taxon>rosids</taxon>
        <taxon>malvids</taxon>
        <taxon>Malvales</taxon>
        <taxon>Malvaceae</taxon>
        <taxon>Malvoideae</taxon>
        <taxon>Hibiscus</taxon>
    </lineage>
</organism>